<dbReference type="Proteomes" id="UP000799750">
    <property type="component" value="Unassembled WGS sequence"/>
</dbReference>
<feature type="compositionally biased region" description="Basic and acidic residues" evidence="1">
    <location>
        <begin position="362"/>
        <end position="379"/>
    </location>
</feature>
<feature type="compositionally biased region" description="Acidic residues" evidence="1">
    <location>
        <begin position="396"/>
        <end position="407"/>
    </location>
</feature>
<dbReference type="OrthoDB" id="4586300at2759"/>
<evidence type="ECO:0000313" key="2">
    <source>
        <dbReference type="EMBL" id="KAF2496764.1"/>
    </source>
</evidence>
<reference evidence="2" key="1">
    <citation type="journal article" date="2020" name="Stud. Mycol.">
        <title>101 Dothideomycetes genomes: a test case for predicting lifestyles and emergence of pathogens.</title>
        <authorList>
            <person name="Haridas S."/>
            <person name="Albert R."/>
            <person name="Binder M."/>
            <person name="Bloem J."/>
            <person name="Labutti K."/>
            <person name="Salamov A."/>
            <person name="Andreopoulos B."/>
            <person name="Baker S."/>
            <person name="Barry K."/>
            <person name="Bills G."/>
            <person name="Bluhm B."/>
            <person name="Cannon C."/>
            <person name="Castanera R."/>
            <person name="Culley D."/>
            <person name="Daum C."/>
            <person name="Ezra D."/>
            <person name="Gonzalez J."/>
            <person name="Henrissat B."/>
            <person name="Kuo A."/>
            <person name="Liang C."/>
            <person name="Lipzen A."/>
            <person name="Lutzoni F."/>
            <person name="Magnuson J."/>
            <person name="Mondo S."/>
            <person name="Nolan M."/>
            <person name="Ohm R."/>
            <person name="Pangilinan J."/>
            <person name="Park H.-J."/>
            <person name="Ramirez L."/>
            <person name="Alfaro M."/>
            <person name="Sun H."/>
            <person name="Tritt A."/>
            <person name="Yoshinaga Y."/>
            <person name="Zwiers L.-H."/>
            <person name="Turgeon B."/>
            <person name="Goodwin S."/>
            <person name="Spatafora J."/>
            <person name="Crous P."/>
            <person name="Grigoriev I."/>
        </authorList>
    </citation>
    <scope>NUCLEOTIDE SEQUENCE</scope>
    <source>
        <strain evidence="2">CBS 269.34</strain>
    </source>
</reference>
<keyword evidence="3" id="KW-1185">Reference proteome</keyword>
<feature type="region of interest" description="Disordered" evidence="1">
    <location>
        <begin position="350"/>
        <end position="449"/>
    </location>
</feature>
<feature type="compositionally biased region" description="Polar residues" evidence="1">
    <location>
        <begin position="419"/>
        <end position="436"/>
    </location>
</feature>
<feature type="compositionally biased region" description="Basic and acidic residues" evidence="1">
    <location>
        <begin position="50"/>
        <end position="69"/>
    </location>
</feature>
<organism evidence="2 3">
    <name type="scientific">Lophium mytilinum</name>
    <dbReference type="NCBI Taxonomy" id="390894"/>
    <lineage>
        <taxon>Eukaryota</taxon>
        <taxon>Fungi</taxon>
        <taxon>Dikarya</taxon>
        <taxon>Ascomycota</taxon>
        <taxon>Pezizomycotina</taxon>
        <taxon>Dothideomycetes</taxon>
        <taxon>Pleosporomycetidae</taxon>
        <taxon>Mytilinidiales</taxon>
        <taxon>Mytilinidiaceae</taxon>
        <taxon>Lophium</taxon>
    </lineage>
</organism>
<gene>
    <name evidence="2" type="ORF">BU16DRAFT_537912</name>
</gene>
<proteinExistence type="predicted"/>
<protein>
    <submittedName>
        <fullName evidence="2">Uncharacterized protein</fullName>
    </submittedName>
</protein>
<feature type="compositionally biased region" description="Basic and acidic residues" evidence="1">
    <location>
        <begin position="461"/>
        <end position="470"/>
    </location>
</feature>
<feature type="compositionally biased region" description="Polar residues" evidence="1">
    <location>
        <begin position="491"/>
        <end position="500"/>
    </location>
</feature>
<feature type="compositionally biased region" description="Basic and acidic residues" evidence="1">
    <location>
        <begin position="501"/>
        <end position="511"/>
    </location>
</feature>
<name>A0A6A6QXF0_9PEZI</name>
<feature type="compositionally biased region" description="Polar residues" evidence="1">
    <location>
        <begin position="70"/>
        <end position="80"/>
    </location>
</feature>
<feature type="region of interest" description="Disordered" evidence="1">
    <location>
        <begin position="48"/>
        <end position="94"/>
    </location>
</feature>
<feature type="region of interest" description="Disordered" evidence="1">
    <location>
        <begin position="1"/>
        <end position="22"/>
    </location>
</feature>
<accession>A0A6A6QXF0</accession>
<dbReference type="EMBL" id="MU004187">
    <property type="protein sequence ID" value="KAF2496764.1"/>
    <property type="molecule type" value="Genomic_DNA"/>
</dbReference>
<sequence>MASSRNPNDDDSDRKRIEDNPFISFRRFADQQVSGLLNLSMKVMGVPESHTMRSEDAEDRARTHKDQEQRNGYTWTTDGTKSGERRTPANTSEDEIDKLDREMTAWLNGEEWDKTHDQESVNSSHSRIHWRSRFGSCRRKEERLRDDEDTVWPRWNDHTRTRDKDKEASNAHTWHWSWSYPPRASEDTQSDAQAPIASSNSATQHPVLGTLGEDIWAVVEDGIRRNSHAPAPFPDLGYGLGFTAKMVPFLMSNDYSPLQLESSIENSDIAWREAFEDLLRAETGQPLLSPKELGETEQTARGIWTSRLHTRTLSSCHMREKYRRQFFSWPATGEAVFSRDLDRRIPPSRWLSEVEEGDTDEHESYEYGHDHEDQHDDPPTPRPDTSPSTFARFTEADDDEGPETELDAYERIVGPTPFTPSHQNHDTATSRPSVLSTLTTTERTTQPDGTVITKMVLKKRFADGREETSETVHTTQGHSNRSGLEVPAESAAQQKVNQQEKPPKQAAEKKTGGWFWS</sequence>
<feature type="compositionally biased region" description="Polar residues" evidence="1">
    <location>
        <begin position="190"/>
        <end position="204"/>
    </location>
</feature>
<evidence type="ECO:0000313" key="3">
    <source>
        <dbReference type="Proteomes" id="UP000799750"/>
    </source>
</evidence>
<evidence type="ECO:0000256" key="1">
    <source>
        <dbReference type="SAM" id="MobiDB-lite"/>
    </source>
</evidence>
<feature type="compositionally biased region" description="Polar residues" evidence="1">
    <location>
        <begin position="471"/>
        <end position="482"/>
    </location>
</feature>
<feature type="region of interest" description="Disordered" evidence="1">
    <location>
        <begin position="177"/>
        <end position="205"/>
    </location>
</feature>
<feature type="region of interest" description="Disordered" evidence="1">
    <location>
        <begin position="461"/>
        <end position="517"/>
    </location>
</feature>
<dbReference type="AlphaFoldDB" id="A0A6A6QXF0"/>